<evidence type="ECO:0000313" key="3">
    <source>
        <dbReference type="Proteomes" id="UP000198582"/>
    </source>
</evidence>
<dbReference type="EMBL" id="FOEF01000030">
    <property type="protein sequence ID" value="SEP53759.1"/>
    <property type="molecule type" value="Genomic_DNA"/>
</dbReference>
<name>A0A1H8YNN7_9PSEU</name>
<dbReference type="AlphaFoldDB" id="A0A1H8YNN7"/>
<feature type="transmembrane region" description="Helical" evidence="1">
    <location>
        <begin position="12"/>
        <end position="30"/>
    </location>
</feature>
<organism evidence="2 3">
    <name type="scientific">Amycolatopsis saalfeldensis</name>
    <dbReference type="NCBI Taxonomy" id="394193"/>
    <lineage>
        <taxon>Bacteria</taxon>
        <taxon>Bacillati</taxon>
        <taxon>Actinomycetota</taxon>
        <taxon>Actinomycetes</taxon>
        <taxon>Pseudonocardiales</taxon>
        <taxon>Pseudonocardiaceae</taxon>
        <taxon>Amycolatopsis</taxon>
    </lineage>
</organism>
<reference evidence="3" key="1">
    <citation type="submission" date="2016-10" db="EMBL/GenBank/DDBJ databases">
        <authorList>
            <person name="Varghese N."/>
            <person name="Submissions S."/>
        </authorList>
    </citation>
    <scope>NUCLEOTIDE SEQUENCE [LARGE SCALE GENOMIC DNA]</scope>
    <source>
        <strain evidence="3">DSM 44993</strain>
    </source>
</reference>
<keyword evidence="1" id="KW-0472">Membrane</keyword>
<evidence type="ECO:0000256" key="1">
    <source>
        <dbReference type="SAM" id="Phobius"/>
    </source>
</evidence>
<sequence length="206" mass="22660">MIRLRHRLAAKEILMHVCAFAALGIAIDLVVTEPDVVSVICLALTLGLVAWLLVRYRRDFRFGAGKELKALYAELERINEQHPDGAELVLDREGGRDVIINHVGEIGGFVRALPVDEADLDVLLAERFWLFPHRGRVIRHVSAIRVGRTEDGSPVPVDAFDTPPIGGARGLSLLRDRTGVDLATAVELRDLLGALQRARVTEDPLG</sequence>
<proteinExistence type="predicted"/>
<keyword evidence="1" id="KW-1133">Transmembrane helix</keyword>
<evidence type="ECO:0000313" key="2">
    <source>
        <dbReference type="EMBL" id="SEP53759.1"/>
    </source>
</evidence>
<gene>
    <name evidence="2" type="ORF">SAMN04489732_13061</name>
</gene>
<feature type="transmembrane region" description="Helical" evidence="1">
    <location>
        <begin position="36"/>
        <end position="54"/>
    </location>
</feature>
<dbReference type="RefSeq" id="WP_091628614.1">
    <property type="nucleotide sequence ID" value="NZ_FOEF01000030.1"/>
</dbReference>
<keyword evidence="1" id="KW-0812">Transmembrane</keyword>
<protein>
    <submittedName>
        <fullName evidence="2">Uncharacterized protein</fullName>
    </submittedName>
</protein>
<dbReference type="STRING" id="394193.SAMN04489732_13061"/>
<dbReference type="Proteomes" id="UP000198582">
    <property type="component" value="Unassembled WGS sequence"/>
</dbReference>
<keyword evidence="3" id="KW-1185">Reference proteome</keyword>
<accession>A0A1H8YNN7</accession>